<dbReference type="Proteomes" id="UP000258309">
    <property type="component" value="Unassembled WGS sequence"/>
</dbReference>
<feature type="region of interest" description="Disordered" evidence="1">
    <location>
        <begin position="453"/>
        <end position="478"/>
    </location>
</feature>
<feature type="non-terminal residue" evidence="3">
    <location>
        <position position="558"/>
    </location>
</feature>
<keyword evidence="4" id="KW-1185">Reference proteome</keyword>
<reference evidence="3 4" key="1">
    <citation type="submission" date="2018-05" db="EMBL/GenBank/DDBJ databases">
        <title>Draft genome sequence of Scytalidium lignicola DSM 105466, a ubiquitous saprotrophic fungus.</title>
        <authorList>
            <person name="Buettner E."/>
            <person name="Gebauer A.M."/>
            <person name="Hofrichter M."/>
            <person name="Liers C."/>
            <person name="Kellner H."/>
        </authorList>
    </citation>
    <scope>NUCLEOTIDE SEQUENCE [LARGE SCALE GENOMIC DNA]</scope>
    <source>
        <strain evidence="3 4">DSM 105466</strain>
    </source>
</reference>
<dbReference type="InterPro" id="IPR012337">
    <property type="entry name" value="RNaseH-like_sf"/>
</dbReference>
<feature type="compositionally biased region" description="Polar residues" evidence="1">
    <location>
        <begin position="29"/>
        <end position="53"/>
    </location>
</feature>
<dbReference type="PANTHER" id="PTHR47592:SF27">
    <property type="entry name" value="OS08G0421700 PROTEIN"/>
    <property type="match status" value="1"/>
</dbReference>
<accession>A0A3E2HI96</accession>
<feature type="region of interest" description="Disordered" evidence="1">
    <location>
        <begin position="510"/>
        <end position="558"/>
    </location>
</feature>
<dbReference type="AlphaFoldDB" id="A0A3E2HI96"/>
<feature type="region of interest" description="Disordered" evidence="1">
    <location>
        <begin position="1"/>
        <end position="53"/>
    </location>
</feature>
<comment type="caution">
    <text evidence="3">The sequence shown here is derived from an EMBL/GenBank/DDBJ whole genome shotgun (WGS) entry which is preliminary data.</text>
</comment>
<dbReference type="Pfam" id="PF22936">
    <property type="entry name" value="Pol_BBD"/>
    <property type="match status" value="1"/>
</dbReference>
<dbReference type="OrthoDB" id="4369935at2759"/>
<proteinExistence type="predicted"/>
<evidence type="ECO:0000259" key="2">
    <source>
        <dbReference type="Pfam" id="PF22936"/>
    </source>
</evidence>
<feature type="domain" description="Retrovirus-related Pol polyprotein from transposon TNT 1-94-like beta-barrel" evidence="2">
    <location>
        <begin position="203"/>
        <end position="286"/>
    </location>
</feature>
<protein>
    <recommendedName>
        <fullName evidence="2">Retrovirus-related Pol polyprotein from transposon TNT 1-94-like beta-barrel domain-containing protein</fullName>
    </recommendedName>
</protein>
<evidence type="ECO:0000313" key="3">
    <source>
        <dbReference type="EMBL" id="RFU33149.1"/>
    </source>
</evidence>
<organism evidence="3 4">
    <name type="scientific">Scytalidium lignicola</name>
    <name type="common">Hyphomycete</name>
    <dbReference type="NCBI Taxonomy" id="5539"/>
    <lineage>
        <taxon>Eukaryota</taxon>
        <taxon>Fungi</taxon>
        <taxon>Dikarya</taxon>
        <taxon>Ascomycota</taxon>
        <taxon>Pezizomycotina</taxon>
        <taxon>Leotiomycetes</taxon>
        <taxon>Leotiomycetes incertae sedis</taxon>
        <taxon>Scytalidium</taxon>
    </lineage>
</organism>
<dbReference type="PANTHER" id="PTHR47592">
    <property type="entry name" value="PBF68 PROTEIN"/>
    <property type="match status" value="1"/>
</dbReference>
<feature type="compositionally biased region" description="Acidic residues" evidence="1">
    <location>
        <begin position="467"/>
        <end position="478"/>
    </location>
</feature>
<gene>
    <name evidence="3" type="ORF">B7463_g3185</name>
</gene>
<dbReference type="InterPro" id="IPR054722">
    <property type="entry name" value="PolX-like_BBD"/>
</dbReference>
<feature type="non-terminal residue" evidence="3">
    <location>
        <position position="1"/>
    </location>
</feature>
<evidence type="ECO:0000313" key="4">
    <source>
        <dbReference type="Proteomes" id="UP000258309"/>
    </source>
</evidence>
<dbReference type="SUPFAM" id="SSF53098">
    <property type="entry name" value="Ribonuclease H-like"/>
    <property type="match status" value="1"/>
</dbReference>
<sequence length="558" mass="62160">MRNLLHGARNYSYEPGAVTPPPPPPHQIVTRSRASTPEESTTSVDGSDQSEPQSRVKLQAFQAYQPPKTNASVITIATELDTLQAEIEDIDPSEQLLNNAKLEISMESISNYEFIVAKFMDMERRIRTAKESIKEEAFSASDKSQKFKGKCFHYSKIGHKMEDCRKLKKEGGSPSTGPLLTSSGKQSWMATTTGTASSVELLWIVDPGASRHMTYSKEAFREYSELPEPIAVQTAGGAEIWTISQGTMTLKIALKGQLQPIALTEVLHVLDLARSLISVLRLQDKEILFQTTKNKWYQGKLLISRNGKAIGEAQRLGHLSVQELQNLYTVTSGLDHPITTLQESYKLCTLAKTVMVVNRQRIFTEFKAKVELETSLKIKAWENGVSERLNKTLTALAKAILINAYLPAKFWEDAIATTSYLRNCTLIGLKGRPKATIQLARICSRRRNSCFDLMEPPEAPEATEPMGDGDDDDDDDDDDIYLHLAGQLYRYCLRSVIGDDVPEDTIALEASEPTFDSGEPEELSEPNSERNSELESDAESELIGNTILVDTRNKEYAN</sequence>
<name>A0A3E2HI96_SCYLI</name>
<evidence type="ECO:0000256" key="1">
    <source>
        <dbReference type="SAM" id="MobiDB-lite"/>
    </source>
</evidence>
<dbReference type="EMBL" id="NCSJ02000040">
    <property type="protein sequence ID" value="RFU33149.1"/>
    <property type="molecule type" value="Genomic_DNA"/>
</dbReference>